<dbReference type="EMBL" id="NPEU01000006">
    <property type="protein sequence ID" value="RAI41981.1"/>
    <property type="molecule type" value="Genomic_DNA"/>
</dbReference>
<dbReference type="RefSeq" id="WP_111355247.1">
    <property type="nucleotide sequence ID" value="NZ_NHSK01000074.1"/>
</dbReference>
<proteinExistence type="predicted"/>
<keyword evidence="3" id="KW-1185">Reference proteome</keyword>
<protein>
    <submittedName>
        <fullName evidence="2">Uncharacterized protein</fullName>
    </submittedName>
</protein>
<evidence type="ECO:0000313" key="2">
    <source>
        <dbReference type="EMBL" id="RAI41981.1"/>
    </source>
</evidence>
<dbReference type="OrthoDB" id="8392211at2"/>
<name>A0A327KUN2_9BRAD</name>
<comment type="caution">
    <text evidence="2">The sequence shown here is derived from an EMBL/GenBank/DDBJ whole genome shotgun (WGS) entry which is preliminary data.</text>
</comment>
<gene>
    <name evidence="2" type="ORF">CH338_01370</name>
</gene>
<organism evidence="2 3">
    <name type="scientific">Rhodoplanes elegans</name>
    <dbReference type="NCBI Taxonomy" id="29408"/>
    <lineage>
        <taxon>Bacteria</taxon>
        <taxon>Pseudomonadati</taxon>
        <taxon>Pseudomonadota</taxon>
        <taxon>Alphaproteobacteria</taxon>
        <taxon>Hyphomicrobiales</taxon>
        <taxon>Nitrobacteraceae</taxon>
        <taxon>Rhodoplanes</taxon>
    </lineage>
</organism>
<evidence type="ECO:0000256" key="1">
    <source>
        <dbReference type="SAM" id="MobiDB-lite"/>
    </source>
</evidence>
<feature type="region of interest" description="Disordered" evidence="1">
    <location>
        <begin position="1"/>
        <end position="21"/>
    </location>
</feature>
<sequence length="88" mass="8745">MAAAQLIATGDTATSSSDQTVADGSTLTVALKGVTGSQARVLIELKDDGGTYNVVGELNSLQPATVIAAPGVYRLTRVAGATCGVYSG</sequence>
<feature type="compositionally biased region" description="Polar residues" evidence="1">
    <location>
        <begin position="11"/>
        <end position="21"/>
    </location>
</feature>
<dbReference type="AlphaFoldDB" id="A0A327KUN2"/>
<evidence type="ECO:0000313" key="3">
    <source>
        <dbReference type="Proteomes" id="UP000248863"/>
    </source>
</evidence>
<accession>A0A327KUN2</accession>
<reference evidence="2 3" key="1">
    <citation type="submission" date="2017-07" db="EMBL/GenBank/DDBJ databases">
        <title>Draft Genome Sequences of Select Purple Nonsulfur Bacteria.</title>
        <authorList>
            <person name="Lasarre B."/>
            <person name="Mckinlay J.B."/>
        </authorList>
    </citation>
    <scope>NUCLEOTIDE SEQUENCE [LARGE SCALE GENOMIC DNA]</scope>
    <source>
        <strain evidence="2 3">DSM 11907</strain>
    </source>
</reference>
<dbReference type="Proteomes" id="UP000248863">
    <property type="component" value="Unassembled WGS sequence"/>
</dbReference>